<evidence type="ECO:0000256" key="2">
    <source>
        <dbReference type="ARBA" id="ARBA00010897"/>
    </source>
</evidence>
<evidence type="ECO:0000256" key="7">
    <source>
        <dbReference type="ARBA" id="ARBA00022679"/>
    </source>
</evidence>
<dbReference type="Gene3D" id="3.20.20.70">
    <property type="entry name" value="Aldolase class I"/>
    <property type="match status" value="1"/>
</dbReference>
<dbReference type="Gene3D" id="3.20.140.10">
    <property type="entry name" value="nicotinate phosphoribosyltransferase"/>
    <property type="match status" value="1"/>
</dbReference>
<keyword evidence="12" id="KW-0328">Glycosyltransferase</keyword>
<dbReference type="GO" id="GO:0005829">
    <property type="term" value="C:cytosol"/>
    <property type="evidence" value="ECO:0007669"/>
    <property type="project" value="TreeGrafter"/>
</dbReference>
<organism evidence="12 13">
    <name type="scientific">Candidatus Saccharicenans subterraneus</name>
    <dbReference type="NCBI Taxonomy" id="2508984"/>
    <lineage>
        <taxon>Bacteria</taxon>
        <taxon>Candidatus Aminicenantota</taxon>
        <taxon>Candidatus Aminicenantia</taxon>
        <taxon>Candidatus Aminicenantales</taxon>
        <taxon>Candidatus Saccharicenantaceae</taxon>
        <taxon>Candidatus Saccharicenans</taxon>
    </lineage>
</organism>
<dbReference type="SUPFAM" id="SSF54675">
    <property type="entry name" value="Nicotinate/Quinolinate PRTase N-terminal domain-like"/>
    <property type="match status" value="1"/>
</dbReference>
<name>A0A3E2BQR3_9BACT</name>
<evidence type="ECO:0000256" key="8">
    <source>
        <dbReference type="ARBA" id="ARBA00048668"/>
    </source>
</evidence>
<comment type="catalytic activity">
    <reaction evidence="8 9">
        <text>5-phospho-alpha-D-ribose 1-diphosphate + nicotinate + ATP + H2O = nicotinate beta-D-ribonucleotide + ADP + phosphate + diphosphate</text>
        <dbReference type="Rhea" id="RHEA:36163"/>
        <dbReference type="ChEBI" id="CHEBI:15377"/>
        <dbReference type="ChEBI" id="CHEBI:30616"/>
        <dbReference type="ChEBI" id="CHEBI:32544"/>
        <dbReference type="ChEBI" id="CHEBI:33019"/>
        <dbReference type="ChEBI" id="CHEBI:43474"/>
        <dbReference type="ChEBI" id="CHEBI:57502"/>
        <dbReference type="ChEBI" id="CHEBI:58017"/>
        <dbReference type="ChEBI" id="CHEBI:456216"/>
        <dbReference type="EC" id="6.3.4.21"/>
    </reaction>
</comment>
<dbReference type="Proteomes" id="UP000257323">
    <property type="component" value="Unassembled WGS sequence"/>
</dbReference>
<dbReference type="Pfam" id="PF17767">
    <property type="entry name" value="NAPRTase_N"/>
    <property type="match status" value="1"/>
</dbReference>
<dbReference type="NCBIfam" id="TIGR01513">
    <property type="entry name" value="NAPRTase_put"/>
    <property type="match status" value="1"/>
</dbReference>
<evidence type="ECO:0000256" key="3">
    <source>
        <dbReference type="ARBA" id="ARBA00013236"/>
    </source>
</evidence>
<dbReference type="NCBIfam" id="NF009131">
    <property type="entry name" value="PRK12484.1"/>
    <property type="match status" value="1"/>
</dbReference>
<dbReference type="GO" id="GO:0004516">
    <property type="term" value="F:nicotinate phosphoribosyltransferase activity"/>
    <property type="evidence" value="ECO:0007669"/>
    <property type="project" value="UniProtKB-UniRule"/>
</dbReference>
<dbReference type="InterPro" id="IPR040727">
    <property type="entry name" value="NAPRTase_N"/>
</dbReference>
<evidence type="ECO:0000259" key="11">
    <source>
        <dbReference type="Pfam" id="PF17956"/>
    </source>
</evidence>
<dbReference type="FunFam" id="3.20.20.70:FF:000076">
    <property type="entry name" value="Nicotinate phosphoribosyltransferase"/>
    <property type="match status" value="1"/>
</dbReference>
<sequence>MTARDGLFEFSPLYTDLYQIAMGQAYFLDGTSEKPAVFDYFFRTIPFSGGYVIFAGLDPLLQALESLRFEAEDLEYLRQLGFHPDYLEYLKSFRFEGDVYSMKEGEVVFPLEPIIRVEGRLFEAQLVETLLLNLVNYQSLIATKASRMRQAAGHRVLSDFGLRRAPAQGGLLASRAAVIGGFDSTSNVEAARLFGLEPAGTMAHSFIESHGDEFQAFMKFVEANPERAVLLVDTYDTLGSGVPNAVRAGLEMARKGLKLKGIRLDSGDLAYLSKKARAMLDAAGLKEAKIVASNLLDEHVIRSLIEQGAPIDIFGVGTKLVTGVPDAALDGVYKLAVFDGQPRMKLSDNLTKTTLPGRKQVSRFRDSQGFFMADAIQLADEPLPERMFHPVEPGKSLDLRSYQDEPLLEKVMAAGRRLKPGEEVEEIAAYARQRLMQLPPEHKRFEYPHVYKVGLSQRLLSLRNELMESYRKKFEGG</sequence>
<dbReference type="PANTHER" id="PTHR11098:SF1">
    <property type="entry name" value="NICOTINATE PHOSPHORIBOSYLTRANSFERASE"/>
    <property type="match status" value="1"/>
</dbReference>
<proteinExistence type="inferred from homology"/>
<evidence type="ECO:0000259" key="10">
    <source>
        <dbReference type="Pfam" id="PF17767"/>
    </source>
</evidence>
<keyword evidence="6 9" id="KW-0662">Pyridine nucleotide biosynthesis</keyword>
<dbReference type="InterPro" id="IPR013785">
    <property type="entry name" value="Aldolase_TIM"/>
</dbReference>
<dbReference type="InterPro" id="IPR007229">
    <property type="entry name" value="Nic_PRibTrfase-Fam"/>
</dbReference>
<comment type="caution">
    <text evidence="12">The sequence shown here is derived from an EMBL/GenBank/DDBJ whole genome shotgun (WGS) entry which is preliminary data.</text>
</comment>
<dbReference type="PIRSF" id="PIRSF000484">
    <property type="entry name" value="NAPRT"/>
    <property type="match status" value="1"/>
</dbReference>
<evidence type="ECO:0000256" key="9">
    <source>
        <dbReference type="RuleBase" id="RU365100"/>
    </source>
</evidence>
<comment type="similarity">
    <text evidence="2 9">Belongs to the NAPRTase family.</text>
</comment>
<dbReference type="GO" id="GO:0047280">
    <property type="term" value="F:nicotinamide phosphoribosyltransferase activity"/>
    <property type="evidence" value="ECO:0007669"/>
    <property type="project" value="UniProtKB-ARBA"/>
</dbReference>
<accession>A0A3E2BQR3</accession>
<dbReference type="NCBIfam" id="NF006695">
    <property type="entry name" value="PRK09243.1-2"/>
    <property type="match status" value="1"/>
</dbReference>
<dbReference type="EC" id="6.3.4.21" evidence="3 9"/>
<dbReference type="CDD" id="cd01570">
    <property type="entry name" value="NAPRTase_A"/>
    <property type="match status" value="1"/>
</dbReference>
<dbReference type="GO" id="GO:0034355">
    <property type="term" value="P:NAD+ biosynthetic process via the salvage pathway"/>
    <property type="evidence" value="ECO:0007669"/>
    <property type="project" value="TreeGrafter"/>
</dbReference>
<feature type="domain" description="Nicotinate phosphoribosyltransferase C-terminal" evidence="11">
    <location>
        <begin position="358"/>
        <end position="462"/>
    </location>
</feature>
<protein>
    <recommendedName>
        <fullName evidence="3 9">Nicotinate phosphoribosyltransferase</fullName>
        <ecNumber evidence="3 9">6.3.4.21</ecNumber>
    </recommendedName>
</protein>
<evidence type="ECO:0000256" key="6">
    <source>
        <dbReference type="ARBA" id="ARBA00022642"/>
    </source>
</evidence>
<evidence type="ECO:0000256" key="5">
    <source>
        <dbReference type="ARBA" id="ARBA00022598"/>
    </source>
</evidence>
<gene>
    <name evidence="12" type="ORF">OP8BY_1052</name>
</gene>
<dbReference type="AlphaFoldDB" id="A0A3E2BQR3"/>
<dbReference type="InterPro" id="IPR041619">
    <property type="entry name" value="NAPRTase_C"/>
</dbReference>
<evidence type="ECO:0000313" key="13">
    <source>
        <dbReference type="Proteomes" id="UP000257323"/>
    </source>
</evidence>
<dbReference type="Pfam" id="PF17956">
    <property type="entry name" value="NAPRTase_C"/>
    <property type="match status" value="1"/>
</dbReference>
<feature type="domain" description="Nicotinate phosphoribosyltransferase N-terminal" evidence="10">
    <location>
        <begin position="13"/>
        <end position="136"/>
    </location>
</feature>
<keyword evidence="7 9" id="KW-0808">Transferase</keyword>
<evidence type="ECO:0000256" key="1">
    <source>
        <dbReference type="ARBA" id="ARBA00004952"/>
    </source>
</evidence>
<dbReference type="InterPro" id="IPR036068">
    <property type="entry name" value="Nicotinate_pribotase-like_C"/>
</dbReference>
<comment type="function">
    <text evidence="9">Catalyzes the first step in the biosynthesis of NAD from nicotinic acid, the ATP-dependent synthesis of beta-nicotinate D-ribonucleotide from nicotinate and 5-phospho-D-ribose 1-phosphate.</text>
</comment>
<dbReference type="UniPathway" id="UPA00253">
    <property type="reaction ID" value="UER00457"/>
</dbReference>
<comment type="pathway">
    <text evidence="1 9">Cofactor biosynthesis; NAD(+) biosynthesis; nicotinate D-ribonucleotide from nicotinate: step 1/1.</text>
</comment>
<comment type="PTM">
    <text evidence="9">Transiently phosphorylated on a His residue during the reaction cycle. Phosphorylation strongly increases the affinity for substrates and increases the rate of nicotinate D-ribonucleotide production. Dephosphorylation regenerates the low-affinity form of the enzyme, leading to product release.</text>
</comment>
<dbReference type="InterPro" id="IPR006405">
    <property type="entry name" value="Nic_PRibTrfase_pncB"/>
</dbReference>
<evidence type="ECO:0000313" key="12">
    <source>
        <dbReference type="EMBL" id="RFT17110.1"/>
    </source>
</evidence>
<evidence type="ECO:0000256" key="4">
    <source>
        <dbReference type="ARBA" id="ARBA00022553"/>
    </source>
</evidence>
<reference evidence="12 13" key="1">
    <citation type="submission" date="2018-08" db="EMBL/GenBank/DDBJ databases">
        <title>Genome analysis of the thermophilic bacterium of the candidate phylum Aminicenantes from deep subsurface aquifer revealed its physiology and ecological role.</title>
        <authorList>
            <person name="Kadnikov V.V."/>
            <person name="Mardanov A.V."/>
            <person name="Beletsky A.V."/>
            <person name="Karnachuk O.V."/>
            <person name="Ravin N.V."/>
        </authorList>
    </citation>
    <scope>NUCLEOTIDE SEQUENCE [LARGE SCALE GENOMIC DNA]</scope>
    <source>
        <strain evidence="12">BY38</strain>
    </source>
</reference>
<keyword evidence="5 9" id="KW-0436">Ligase</keyword>
<keyword evidence="4" id="KW-0597">Phosphoprotein</keyword>
<dbReference type="EMBL" id="QUAH01000001">
    <property type="protein sequence ID" value="RFT17110.1"/>
    <property type="molecule type" value="Genomic_DNA"/>
</dbReference>
<dbReference type="PANTHER" id="PTHR11098">
    <property type="entry name" value="NICOTINATE PHOSPHORIBOSYLTRANSFERASE"/>
    <property type="match status" value="1"/>
</dbReference>
<dbReference type="SUPFAM" id="SSF51690">
    <property type="entry name" value="Nicotinate/Quinolinate PRTase C-terminal domain-like"/>
    <property type="match status" value="1"/>
</dbReference>